<dbReference type="InterPro" id="IPR002314">
    <property type="entry name" value="aa-tRNA-synt_IIb"/>
</dbReference>
<dbReference type="Pfam" id="PF00587">
    <property type="entry name" value="tRNA-synt_2b"/>
    <property type="match status" value="1"/>
</dbReference>
<evidence type="ECO:0000256" key="5">
    <source>
        <dbReference type="ARBA" id="ARBA00022840"/>
    </source>
</evidence>
<keyword evidence="7" id="KW-0030">Aminoacyl-tRNA synthetase</keyword>
<protein>
    <recommendedName>
        <fullName evidence="2">proline--tRNA ligase</fullName>
        <ecNumber evidence="2">6.1.1.15</ecNumber>
    </recommendedName>
    <alternativeName>
        <fullName evidence="8">Prolyl-tRNA synthetase</fullName>
    </alternativeName>
</protein>
<dbReference type="InterPro" id="IPR036621">
    <property type="entry name" value="Anticodon-bd_dom_sf"/>
</dbReference>
<dbReference type="InterPro" id="IPR002316">
    <property type="entry name" value="Pro-tRNA-ligase_IIa"/>
</dbReference>
<dbReference type="EMBL" id="JBBJBU010000007">
    <property type="protein sequence ID" value="KAK7204576.1"/>
    <property type="molecule type" value="Genomic_DNA"/>
</dbReference>
<name>A0ABR1F3Z3_9ASCO</name>
<evidence type="ECO:0000313" key="11">
    <source>
        <dbReference type="EMBL" id="KAK7204576.1"/>
    </source>
</evidence>
<sequence length="587" mass="65059">MAMKRFQSSCTACWHLPRRAVLKSMRTGDACPRIELRSLTKASGVAHNRLSKLYLPSGTVSARGESKESSTDVLIRAGYIRKSSAGIYSLLPLGTIIQRKLMAIIHRSMSMIGASEVSLPALLTPTAWQATGRWANTEIYKLKDASESEFMLAPTHEEEITTIVADEVSSYRQLPVRLYQIGKKYRDELRPRAGMMRGREFMMMDLYTFDTTVENAMATYEDARGAYDFIFKSIGVEYAVSEADSGSIGGDLSHEYHYISSAGEDKLIKCDSCDYAANVEVAASFPPEEHAGNPFEVAVTYGLLDDGTLLVIYHPPGRKVNENLIKRELPTYQMGEEDPVGSVVANGDMMLQKMIRIYDERVPENSSLPDLPIQVNIGNITTLRFPCVEVDPENFPNEQCPSCEGGVLTASKAVEVGHTFYLGTKYSKPLKATYQSKDGTQQIIEMGCYGIGVSRLIDVIADVTRDEHGLCWPVSVAPFEVVIVTKPKSEEISDAATTLYQHLTDAGCEAIIDDREDKSFGWKLSDARFLGFPANVIIGNKFLKTGLVDVESRRTAEKVECKIDEVPERISSLLTAERNLVRSARVE</sequence>
<accession>A0ABR1F3Z3</accession>
<dbReference type="Proteomes" id="UP001498771">
    <property type="component" value="Unassembled WGS sequence"/>
</dbReference>
<dbReference type="InterPro" id="IPR050062">
    <property type="entry name" value="Pro-tRNA_synthetase"/>
</dbReference>
<proteinExistence type="inferred from homology"/>
<dbReference type="Pfam" id="PF03129">
    <property type="entry name" value="HGTP_anticodon"/>
    <property type="match status" value="1"/>
</dbReference>
<dbReference type="EC" id="6.1.1.15" evidence="2"/>
<dbReference type="Gene3D" id="3.30.930.10">
    <property type="entry name" value="Bira Bifunctional Protein, Domain 2"/>
    <property type="match status" value="2"/>
</dbReference>
<reference evidence="11 12" key="1">
    <citation type="submission" date="2024-03" db="EMBL/GenBank/DDBJ databases">
        <title>Genome-scale model development and genomic sequencing of the oleaginous clade Lipomyces.</title>
        <authorList>
            <consortium name="Lawrence Berkeley National Laboratory"/>
            <person name="Czajka J.J."/>
            <person name="Han Y."/>
            <person name="Kim J."/>
            <person name="Mondo S.J."/>
            <person name="Hofstad B.A."/>
            <person name="Robles A."/>
            <person name="Haridas S."/>
            <person name="Riley R."/>
            <person name="LaButti K."/>
            <person name="Pangilinan J."/>
            <person name="Andreopoulos W."/>
            <person name="Lipzen A."/>
            <person name="Yan J."/>
            <person name="Wang M."/>
            <person name="Ng V."/>
            <person name="Grigoriev I.V."/>
            <person name="Spatafora J.W."/>
            <person name="Magnuson J.K."/>
            <person name="Baker S.E."/>
            <person name="Pomraning K.R."/>
        </authorList>
    </citation>
    <scope>NUCLEOTIDE SEQUENCE [LARGE SCALE GENOMIC DNA]</scope>
    <source>
        <strain evidence="11 12">Phaff 52-87</strain>
    </source>
</reference>
<comment type="catalytic activity">
    <reaction evidence="9">
        <text>tRNA(Pro) + L-proline + ATP = L-prolyl-tRNA(Pro) + AMP + diphosphate</text>
        <dbReference type="Rhea" id="RHEA:14305"/>
        <dbReference type="Rhea" id="RHEA-COMP:9700"/>
        <dbReference type="Rhea" id="RHEA-COMP:9702"/>
        <dbReference type="ChEBI" id="CHEBI:30616"/>
        <dbReference type="ChEBI" id="CHEBI:33019"/>
        <dbReference type="ChEBI" id="CHEBI:60039"/>
        <dbReference type="ChEBI" id="CHEBI:78442"/>
        <dbReference type="ChEBI" id="CHEBI:78532"/>
        <dbReference type="ChEBI" id="CHEBI:456215"/>
        <dbReference type="EC" id="6.1.1.15"/>
    </reaction>
</comment>
<dbReference type="SUPFAM" id="SSF55681">
    <property type="entry name" value="Class II aaRS and biotin synthetases"/>
    <property type="match status" value="1"/>
</dbReference>
<dbReference type="InterPro" id="IPR004154">
    <property type="entry name" value="Anticodon-bd"/>
</dbReference>
<keyword evidence="4" id="KW-0547">Nucleotide-binding</keyword>
<dbReference type="Gene3D" id="3.40.50.800">
    <property type="entry name" value="Anticodon-binding domain"/>
    <property type="match status" value="1"/>
</dbReference>
<evidence type="ECO:0000256" key="2">
    <source>
        <dbReference type="ARBA" id="ARBA00012831"/>
    </source>
</evidence>
<evidence type="ECO:0000256" key="7">
    <source>
        <dbReference type="ARBA" id="ARBA00023146"/>
    </source>
</evidence>
<keyword evidence="3" id="KW-0436">Ligase</keyword>
<dbReference type="InterPro" id="IPR006195">
    <property type="entry name" value="aa-tRNA-synth_II"/>
</dbReference>
<dbReference type="GeneID" id="90036346"/>
<evidence type="ECO:0000256" key="4">
    <source>
        <dbReference type="ARBA" id="ARBA00022741"/>
    </source>
</evidence>
<organism evidence="11 12">
    <name type="scientific">Myxozyma melibiosi</name>
    <dbReference type="NCBI Taxonomy" id="54550"/>
    <lineage>
        <taxon>Eukaryota</taxon>
        <taxon>Fungi</taxon>
        <taxon>Dikarya</taxon>
        <taxon>Ascomycota</taxon>
        <taxon>Saccharomycotina</taxon>
        <taxon>Lipomycetes</taxon>
        <taxon>Lipomycetales</taxon>
        <taxon>Lipomycetaceae</taxon>
        <taxon>Myxozyma</taxon>
    </lineage>
</organism>
<dbReference type="CDD" id="cd00861">
    <property type="entry name" value="ProRS_anticodon_short"/>
    <property type="match status" value="1"/>
</dbReference>
<dbReference type="InterPro" id="IPR044140">
    <property type="entry name" value="ProRS_anticodon_short"/>
</dbReference>
<gene>
    <name evidence="11" type="ORF">BZA70DRAFT_257921</name>
</gene>
<keyword evidence="5" id="KW-0067">ATP-binding</keyword>
<evidence type="ECO:0000259" key="10">
    <source>
        <dbReference type="PROSITE" id="PS50862"/>
    </source>
</evidence>
<dbReference type="InterPro" id="IPR045864">
    <property type="entry name" value="aa-tRNA-synth_II/BPL/LPL"/>
</dbReference>
<keyword evidence="6" id="KW-0648">Protein biosynthesis</keyword>
<dbReference type="PANTHER" id="PTHR42753:SF2">
    <property type="entry name" value="PROLINE--TRNA LIGASE"/>
    <property type="match status" value="1"/>
</dbReference>
<evidence type="ECO:0000313" key="12">
    <source>
        <dbReference type="Proteomes" id="UP001498771"/>
    </source>
</evidence>
<evidence type="ECO:0000256" key="8">
    <source>
        <dbReference type="ARBA" id="ARBA00029731"/>
    </source>
</evidence>
<dbReference type="PANTHER" id="PTHR42753">
    <property type="entry name" value="MITOCHONDRIAL RIBOSOME PROTEIN L39/PROLYL-TRNA LIGASE FAMILY MEMBER"/>
    <property type="match status" value="1"/>
</dbReference>
<dbReference type="PROSITE" id="PS50862">
    <property type="entry name" value="AA_TRNA_LIGASE_II"/>
    <property type="match status" value="1"/>
</dbReference>
<evidence type="ECO:0000256" key="3">
    <source>
        <dbReference type="ARBA" id="ARBA00022598"/>
    </source>
</evidence>
<feature type="domain" description="Aminoacyl-transfer RNA synthetases class-II family profile" evidence="10">
    <location>
        <begin position="86"/>
        <end position="473"/>
    </location>
</feature>
<evidence type="ECO:0000256" key="9">
    <source>
        <dbReference type="ARBA" id="ARBA00047671"/>
    </source>
</evidence>
<dbReference type="SUPFAM" id="SSF52954">
    <property type="entry name" value="Class II aaRS ABD-related"/>
    <property type="match status" value="1"/>
</dbReference>
<evidence type="ECO:0000256" key="6">
    <source>
        <dbReference type="ARBA" id="ARBA00022917"/>
    </source>
</evidence>
<keyword evidence="12" id="KW-1185">Reference proteome</keyword>
<evidence type="ECO:0000256" key="1">
    <source>
        <dbReference type="ARBA" id="ARBA00008226"/>
    </source>
</evidence>
<comment type="caution">
    <text evidence="11">The sequence shown here is derived from an EMBL/GenBank/DDBJ whole genome shotgun (WGS) entry which is preliminary data.</text>
</comment>
<comment type="similarity">
    <text evidence="1">Belongs to the class-II aminoacyl-tRNA synthetase family.</text>
</comment>
<dbReference type="PRINTS" id="PR01046">
    <property type="entry name" value="TRNASYNTHPRO"/>
</dbReference>
<dbReference type="RefSeq" id="XP_064767609.1">
    <property type="nucleotide sequence ID" value="XM_064910834.1"/>
</dbReference>